<feature type="compositionally biased region" description="Low complexity" evidence="1">
    <location>
        <begin position="62"/>
        <end position="101"/>
    </location>
</feature>
<dbReference type="InterPro" id="IPR006311">
    <property type="entry name" value="TAT_signal"/>
</dbReference>
<dbReference type="PROSITE" id="PS51318">
    <property type="entry name" value="TAT"/>
    <property type="match status" value="1"/>
</dbReference>
<name>A0ABQ2J7M6_9ACTN</name>
<feature type="region of interest" description="Disordered" evidence="1">
    <location>
        <begin position="1"/>
        <end position="119"/>
    </location>
</feature>
<feature type="compositionally biased region" description="Low complexity" evidence="1">
    <location>
        <begin position="14"/>
        <end position="27"/>
    </location>
</feature>
<sequence>MTDEVSGRSGSGISGARVAGGRSARSVPSPDASRRRMLAVTAAAGLGVLTGCGGTPSGGGSAPEAAPPDGSRSSPSTGAGTSGSSPSAGSGAPAPSGSATAHPTRPHKRSRPELPRGGRELFPHYRMVGFCGLPGAAALGRLGTGTPAQRAAEVEKVAHRYAAGREPLPVLELLATVANASAGPDGTYRSRTPAATIRRFHDVARDRRAMLLLNIQPGRAPVLDEVKALREWLVHPDVGIALDPEWEMGRGQVPGDTYGRTSGQELTRVARYLSGLVEAHDLPQKPLVFHQVAPSVVQKQSALRPQPGVALIKSADGIGSPGLKRGTWQRLVRDLPQGLHTGFKLFYEEDAQGSRLMTPKEVLALRPQPEYVMYE</sequence>
<evidence type="ECO:0008006" key="4">
    <source>
        <dbReference type="Google" id="ProtNLM"/>
    </source>
</evidence>
<evidence type="ECO:0000313" key="2">
    <source>
        <dbReference type="EMBL" id="GGN39801.1"/>
    </source>
</evidence>
<accession>A0ABQ2J7M6</accession>
<evidence type="ECO:0000313" key="3">
    <source>
        <dbReference type="Proteomes" id="UP000600080"/>
    </source>
</evidence>
<gene>
    <name evidence="2" type="ORF">GCM10012285_17160</name>
</gene>
<feature type="compositionally biased region" description="Low complexity" evidence="1">
    <location>
        <begin position="38"/>
        <end position="47"/>
    </location>
</feature>
<proteinExistence type="predicted"/>
<organism evidence="2 3">
    <name type="scientific">Streptomyces kronopolitis</name>
    <dbReference type="NCBI Taxonomy" id="1612435"/>
    <lineage>
        <taxon>Bacteria</taxon>
        <taxon>Bacillati</taxon>
        <taxon>Actinomycetota</taxon>
        <taxon>Actinomycetes</taxon>
        <taxon>Kitasatosporales</taxon>
        <taxon>Streptomycetaceae</taxon>
        <taxon>Streptomyces</taxon>
    </lineage>
</organism>
<dbReference type="Proteomes" id="UP000600080">
    <property type="component" value="Unassembled WGS sequence"/>
</dbReference>
<dbReference type="EMBL" id="BMND01000005">
    <property type="protein sequence ID" value="GGN39801.1"/>
    <property type="molecule type" value="Genomic_DNA"/>
</dbReference>
<keyword evidence="3" id="KW-1185">Reference proteome</keyword>
<protein>
    <recommendedName>
        <fullName evidence="4">Lipoprotein</fullName>
    </recommendedName>
</protein>
<comment type="caution">
    <text evidence="2">The sequence shown here is derived from an EMBL/GenBank/DDBJ whole genome shotgun (WGS) entry which is preliminary data.</text>
</comment>
<reference evidence="3" key="1">
    <citation type="journal article" date="2019" name="Int. J. Syst. Evol. Microbiol.">
        <title>The Global Catalogue of Microorganisms (GCM) 10K type strain sequencing project: providing services to taxonomists for standard genome sequencing and annotation.</title>
        <authorList>
            <consortium name="The Broad Institute Genomics Platform"/>
            <consortium name="The Broad Institute Genome Sequencing Center for Infectious Disease"/>
            <person name="Wu L."/>
            <person name="Ma J."/>
        </authorList>
    </citation>
    <scope>NUCLEOTIDE SEQUENCE [LARGE SCALE GENOMIC DNA]</scope>
    <source>
        <strain evidence="3">CGMCC 4.7323</strain>
    </source>
</reference>
<feature type="compositionally biased region" description="Gly residues" evidence="1">
    <location>
        <begin position="48"/>
        <end position="61"/>
    </location>
</feature>
<evidence type="ECO:0000256" key="1">
    <source>
        <dbReference type="SAM" id="MobiDB-lite"/>
    </source>
</evidence>